<protein>
    <submittedName>
        <fullName evidence="2">ANKRD42</fullName>
    </submittedName>
</protein>
<feature type="region of interest" description="Disordered" evidence="1">
    <location>
        <begin position="174"/>
        <end position="226"/>
    </location>
</feature>
<feature type="compositionally biased region" description="Basic residues" evidence="1">
    <location>
        <begin position="184"/>
        <end position="202"/>
    </location>
</feature>
<comment type="caution">
    <text evidence="2">The sequence shown here is derived from an EMBL/GenBank/DDBJ whole genome shotgun (WGS) entry which is preliminary data.</text>
</comment>
<sequence length="226" mass="25113">MGANMSVNNNAGETAKDIAARFAQLAAVKMLKGVVQGDDDEKEATPGSIAQIAHEGDDSEDEFSGPTVGNSEGDSVAMTDEQVKQAKGRAKKKIDELERLTELAKNNYRQLGGKLNEDKVKAREVKEAERTINELTDQLEYERLRREKLEALLDNYKREINHLNRALDNSFTHQGSDEEVALSRKQRAKLHAASKKDRKKSGMRGDSEPIRRNSSRPGSARARPIV</sequence>
<gene>
    <name evidence="2" type="ORF">EB796_023894</name>
</gene>
<dbReference type="AlphaFoldDB" id="A0A7J7IW57"/>
<feature type="region of interest" description="Disordered" evidence="1">
    <location>
        <begin position="53"/>
        <end position="92"/>
    </location>
</feature>
<dbReference type="Proteomes" id="UP000593567">
    <property type="component" value="Unassembled WGS sequence"/>
</dbReference>
<dbReference type="EMBL" id="VXIV02003360">
    <property type="protein sequence ID" value="KAF6017796.1"/>
    <property type="molecule type" value="Genomic_DNA"/>
</dbReference>
<evidence type="ECO:0000313" key="2">
    <source>
        <dbReference type="EMBL" id="KAF6017796.1"/>
    </source>
</evidence>
<evidence type="ECO:0000313" key="3">
    <source>
        <dbReference type="Proteomes" id="UP000593567"/>
    </source>
</evidence>
<keyword evidence="3" id="KW-1185">Reference proteome</keyword>
<accession>A0A7J7IW57</accession>
<proteinExistence type="predicted"/>
<evidence type="ECO:0000256" key="1">
    <source>
        <dbReference type="SAM" id="MobiDB-lite"/>
    </source>
</evidence>
<name>A0A7J7IW57_BUGNE</name>
<dbReference type="OrthoDB" id="163438at2759"/>
<organism evidence="2 3">
    <name type="scientific">Bugula neritina</name>
    <name type="common">Brown bryozoan</name>
    <name type="synonym">Sertularia neritina</name>
    <dbReference type="NCBI Taxonomy" id="10212"/>
    <lineage>
        <taxon>Eukaryota</taxon>
        <taxon>Metazoa</taxon>
        <taxon>Spiralia</taxon>
        <taxon>Lophotrochozoa</taxon>
        <taxon>Bryozoa</taxon>
        <taxon>Gymnolaemata</taxon>
        <taxon>Cheilostomatida</taxon>
        <taxon>Flustrina</taxon>
        <taxon>Buguloidea</taxon>
        <taxon>Bugulidae</taxon>
        <taxon>Bugula</taxon>
    </lineage>
</organism>
<reference evidence="2" key="1">
    <citation type="submission" date="2020-06" db="EMBL/GenBank/DDBJ databases">
        <title>Draft genome of Bugula neritina, a colonial animal packing powerful symbionts and potential medicines.</title>
        <authorList>
            <person name="Rayko M."/>
        </authorList>
    </citation>
    <scope>NUCLEOTIDE SEQUENCE [LARGE SCALE GENOMIC DNA]</scope>
    <source>
        <strain evidence="2">Kwan_BN1</strain>
    </source>
</reference>